<evidence type="ECO:0000256" key="2">
    <source>
        <dbReference type="SAM" id="Phobius"/>
    </source>
</evidence>
<keyword evidence="2" id="KW-0812">Transmembrane</keyword>
<accession>A0A915EN83</accession>
<keyword evidence="2" id="KW-0472">Membrane</keyword>
<evidence type="ECO:0000313" key="4">
    <source>
        <dbReference type="WBParaSite" id="jg7680"/>
    </source>
</evidence>
<evidence type="ECO:0000256" key="1">
    <source>
        <dbReference type="SAM" id="MobiDB-lite"/>
    </source>
</evidence>
<keyword evidence="2" id="KW-1133">Transmembrane helix</keyword>
<dbReference type="WBParaSite" id="jg7680">
    <property type="protein sequence ID" value="jg7680"/>
    <property type="gene ID" value="jg7680"/>
</dbReference>
<name>A0A915EN83_9BILA</name>
<dbReference type="AlphaFoldDB" id="A0A915EN83"/>
<sequence length="357" mass="41037">MPRKKQRNIFPSPPLVDQNLVALQGITVTAFLPNTLALHVYNKNLGAYIWSCIKSRSKWEKCRPYADFANPDQFELYASLVQKIFDELLMRLSKKMLRNHRYVGESSRSNPFWTDNTASRRSKRFVVDPISIGMGIFITGMFPSLLATHSYDKNVGSWAWSCIKTWSQAFVGDYKTCDSHSHFNDNTHFEEYKQYVNRLINLVVEKLPLDQHRPALQNIKSMLDAELNSQAVAATPEKLTIVYGLKDSLTEMVLEVYGKEVDNIIAAKQTSKDGLQLQYNSKTQNSDYSTRLKSKGISLSNQIKELKFGGESKKVIFSRRTSQKNIFSRGPVHRRHESHGGDYVAYRKLHSQETKRR</sequence>
<organism evidence="3 4">
    <name type="scientific">Ditylenchus dipsaci</name>
    <dbReference type="NCBI Taxonomy" id="166011"/>
    <lineage>
        <taxon>Eukaryota</taxon>
        <taxon>Metazoa</taxon>
        <taxon>Ecdysozoa</taxon>
        <taxon>Nematoda</taxon>
        <taxon>Chromadorea</taxon>
        <taxon>Rhabditida</taxon>
        <taxon>Tylenchina</taxon>
        <taxon>Tylenchomorpha</taxon>
        <taxon>Sphaerularioidea</taxon>
        <taxon>Anguinidae</taxon>
        <taxon>Anguininae</taxon>
        <taxon>Ditylenchus</taxon>
    </lineage>
</organism>
<reference evidence="4" key="1">
    <citation type="submission" date="2022-11" db="UniProtKB">
        <authorList>
            <consortium name="WormBaseParasite"/>
        </authorList>
    </citation>
    <scope>IDENTIFICATION</scope>
</reference>
<protein>
    <submittedName>
        <fullName evidence="4">Uncharacterized protein</fullName>
    </submittedName>
</protein>
<proteinExistence type="predicted"/>
<evidence type="ECO:0000313" key="3">
    <source>
        <dbReference type="Proteomes" id="UP000887574"/>
    </source>
</evidence>
<feature type="transmembrane region" description="Helical" evidence="2">
    <location>
        <begin position="125"/>
        <end position="146"/>
    </location>
</feature>
<keyword evidence="3" id="KW-1185">Reference proteome</keyword>
<feature type="region of interest" description="Disordered" evidence="1">
    <location>
        <begin position="328"/>
        <end position="357"/>
    </location>
</feature>
<dbReference type="Proteomes" id="UP000887574">
    <property type="component" value="Unplaced"/>
</dbReference>